<dbReference type="Pfam" id="PF03466">
    <property type="entry name" value="LysR_substrate"/>
    <property type="match status" value="1"/>
</dbReference>
<dbReference type="GO" id="GO:0003700">
    <property type="term" value="F:DNA-binding transcription factor activity"/>
    <property type="evidence" value="ECO:0007669"/>
    <property type="project" value="InterPro"/>
</dbReference>
<dbReference type="Gene3D" id="3.40.190.10">
    <property type="entry name" value="Periplasmic binding protein-like II"/>
    <property type="match status" value="2"/>
</dbReference>
<evidence type="ECO:0000256" key="3">
    <source>
        <dbReference type="ARBA" id="ARBA00023125"/>
    </source>
</evidence>
<dbReference type="Gene3D" id="1.10.10.10">
    <property type="entry name" value="Winged helix-like DNA-binding domain superfamily/Winged helix DNA-binding domain"/>
    <property type="match status" value="1"/>
</dbReference>
<dbReference type="Proteomes" id="UP000198809">
    <property type="component" value="Unassembled WGS sequence"/>
</dbReference>
<reference evidence="6 9" key="2">
    <citation type="submission" date="2021-06" db="EMBL/GenBank/DDBJ databases">
        <title>Whole genome sequence of Paenibacillus sophorae DSM23020 for comparative genomics.</title>
        <authorList>
            <person name="Kim M.-J."/>
            <person name="Lee G."/>
            <person name="Shin J.-H."/>
        </authorList>
    </citation>
    <scope>NUCLEOTIDE SEQUENCE [LARGE SCALE GENOMIC DNA]</scope>
    <source>
        <strain evidence="6 9">DSM 23020</strain>
    </source>
</reference>
<dbReference type="PROSITE" id="PS50931">
    <property type="entry name" value="HTH_LYSR"/>
    <property type="match status" value="1"/>
</dbReference>
<organism evidence="7 8">
    <name type="scientific">Paenibacillus sophorae</name>
    <dbReference type="NCBI Taxonomy" id="1333845"/>
    <lineage>
        <taxon>Bacteria</taxon>
        <taxon>Bacillati</taxon>
        <taxon>Bacillota</taxon>
        <taxon>Bacilli</taxon>
        <taxon>Bacillales</taxon>
        <taxon>Paenibacillaceae</taxon>
        <taxon>Paenibacillus</taxon>
    </lineage>
</organism>
<protein>
    <submittedName>
        <fullName evidence="7">DNA-binding transcriptional regulator, LysR family</fullName>
    </submittedName>
    <submittedName>
        <fullName evidence="6">LysR family transcriptional regulator</fullName>
    </submittedName>
</protein>
<comment type="similarity">
    <text evidence="1">Belongs to the LysR transcriptional regulatory family.</text>
</comment>
<dbReference type="SUPFAM" id="SSF46785">
    <property type="entry name" value="Winged helix' DNA-binding domain"/>
    <property type="match status" value="1"/>
</dbReference>
<feature type="domain" description="HTH lysR-type" evidence="5">
    <location>
        <begin position="1"/>
        <end position="58"/>
    </location>
</feature>
<dbReference type="EMBL" id="CP076607">
    <property type="protein sequence ID" value="QWU13661.1"/>
    <property type="molecule type" value="Genomic_DNA"/>
</dbReference>
<keyword evidence="9" id="KW-1185">Reference proteome</keyword>
<name>A0A1H8KAP7_9BACL</name>
<dbReference type="Pfam" id="PF00126">
    <property type="entry name" value="HTH_1"/>
    <property type="match status" value="1"/>
</dbReference>
<dbReference type="GO" id="GO:0000976">
    <property type="term" value="F:transcription cis-regulatory region binding"/>
    <property type="evidence" value="ECO:0007669"/>
    <property type="project" value="TreeGrafter"/>
</dbReference>
<evidence type="ECO:0000313" key="8">
    <source>
        <dbReference type="Proteomes" id="UP000198809"/>
    </source>
</evidence>
<evidence type="ECO:0000256" key="1">
    <source>
        <dbReference type="ARBA" id="ARBA00009437"/>
    </source>
</evidence>
<evidence type="ECO:0000313" key="9">
    <source>
        <dbReference type="Proteomes" id="UP000683429"/>
    </source>
</evidence>
<keyword evidence="2" id="KW-0805">Transcription regulation</keyword>
<reference evidence="7 8" key="1">
    <citation type="submission" date="2016-10" db="EMBL/GenBank/DDBJ databases">
        <authorList>
            <person name="de Groot N.N."/>
        </authorList>
    </citation>
    <scope>NUCLEOTIDE SEQUENCE [LARGE SCALE GENOMIC DNA]</scope>
    <source>
        <strain evidence="7 8">CGMCC 1.10238</strain>
    </source>
</reference>
<evidence type="ECO:0000256" key="4">
    <source>
        <dbReference type="ARBA" id="ARBA00023163"/>
    </source>
</evidence>
<dbReference type="InterPro" id="IPR000847">
    <property type="entry name" value="LysR_HTH_N"/>
</dbReference>
<proteinExistence type="inferred from homology"/>
<dbReference type="InterPro" id="IPR036390">
    <property type="entry name" value="WH_DNA-bd_sf"/>
</dbReference>
<dbReference type="EMBL" id="FODH01000003">
    <property type="protein sequence ID" value="SEN89586.1"/>
    <property type="molecule type" value="Genomic_DNA"/>
</dbReference>
<dbReference type="RefSeq" id="WP_036605415.1">
    <property type="nucleotide sequence ID" value="NZ_CP076607.1"/>
</dbReference>
<gene>
    <name evidence="6" type="ORF">KP014_16895</name>
    <name evidence="7" type="ORF">SAMN04487895_103346</name>
</gene>
<sequence length="301" mass="33323">MNILKLQIVVLIEKYKKVTDVAAELGLKQPTVSFHMKSLENELGTPLFHSRSGRVLLTEAGHALHQYAVRIVALASEAERTVKQADSRSRLKLTIGASAISAAYLLPAALSGLAAQHPETEITVSEAHNNVLREQLRSRKLGLAVLHGYEQADETLYMNKIADDETVLIFAHGHPFASKDNLEPDEISREPWIQHAPGTGLREFADRWAGLNGVRLWNRLETDSAQAVKQLVMQGNAVAVFSKIGIAAEIESGSLRYRPLSGILPERGGFYLAWRKDYSLTEIQQNFADSLVHKEVHHGVL</sequence>
<accession>A0A1H8KAP7</accession>
<dbReference type="OrthoDB" id="9785745at2"/>
<dbReference type="InterPro" id="IPR036388">
    <property type="entry name" value="WH-like_DNA-bd_sf"/>
</dbReference>
<evidence type="ECO:0000313" key="6">
    <source>
        <dbReference type="EMBL" id="QWU13661.1"/>
    </source>
</evidence>
<dbReference type="AlphaFoldDB" id="A0A1H8KAP7"/>
<dbReference type="Proteomes" id="UP000683429">
    <property type="component" value="Chromosome"/>
</dbReference>
<dbReference type="PANTHER" id="PTHR30126">
    <property type="entry name" value="HTH-TYPE TRANSCRIPTIONAL REGULATOR"/>
    <property type="match status" value="1"/>
</dbReference>
<keyword evidence="3 7" id="KW-0238">DNA-binding</keyword>
<dbReference type="InterPro" id="IPR005119">
    <property type="entry name" value="LysR_subst-bd"/>
</dbReference>
<dbReference type="CDD" id="cd05466">
    <property type="entry name" value="PBP2_LTTR_substrate"/>
    <property type="match status" value="1"/>
</dbReference>
<evidence type="ECO:0000313" key="7">
    <source>
        <dbReference type="EMBL" id="SEN89586.1"/>
    </source>
</evidence>
<keyword evidence="4" id="KW-0804">Transcription</keyword>
<evidence type="ECO:0000256" key="2">
    <source>
        <dbReference type="ARBA" id="ARBA00023015"/>
    </source>
</evidence>
<evidence type="ECO:0000259" key="5">
    <source>
        <dbReference type="PROSITE" id="PS50931"/>
    </source>
</evidence>
<dbReference type="SUPFAM" id="SSF53850">
    <property type="entry name" value="Periplasmic binding protein-like II"/>
    <property type="match status" value="1"/>
</dbReference>
<dbReference type="PANTHER" id="PTHR30126:SF39">
    <property type="entry name" value="HTH-TYPE TRANSCRIPTIONAL REGULATOR CYSL"/>
    <property type="match status" value="1"/>
</dbReference>
<dbReference type="STRING" id="1333845.SAMN04487895_103346"/>